<sequence>VAPPVGDLRWKPPQPVTPWSETLQCTEFKPIAPQSTLGDLPPFPQLFPSSEDCLHLNVLTPAKKTTDKLPVMVWMHGGGYQLGSASDPLGNTPRLPQHGVVLVNVNMRLNAIGLLSHPLLSRESPKGVSGNYMLWDMLAALQWVQKNIAAFGGDPENVTIFGESGGGAKVANLMASPLAKGLFHRAICESGTSVGLFMPGKPLKELEAMGERFFARLGVDKEKDPLAAARALPWERVVEADSALIRELAMFGPAG</sequence>
<evidence type="ECO:0000256" key="1">
    <source>
        <dbReference type="ARBA" id="ARBA00005964"/>
    </source>
</evidence>
<feature type="domain" description="Carboxylesterase type B" evidence="3">
    <location>
        <begin position="2"/>
        <end position="240"/>
    </location>
</feature>
<dbReference type="InterPro" id="IPR002018">
    <property type="entry name" value="CarbesteraseB"/>
</dbReference>
<dbReference type="InterPro" id="IPR019826">
    <property type="entry name" value="Carboxylesterase_B_AS"/>
</dbReference>
<dbReference type="SUPFAM" id="SSF53474">
    <property type="entry name" value="alpha/beta-Hydrolases"/>
    <property type="match status" value="1"/>
</dbReference>
<dbReference type="Pfam" id="PF00135">
    <property type="entry name" value="COesterase"/>
    <property type="match status" value="1"/>
</dbReference>
<accession>X1V656</accession>
<comment type="similarity">
    <text evidence="1">Belongs to the type-B carboxylesterase/lipase family.</text>
</comment>
<dbReference type="InterPro" id="IPR029058">
    <property type="entry name" value="AB_hydrolase_fold"/>
</dbReference>
<evidence type="ECO:0000313" key="4">
    <source>
        <dbReference type="EMBL" id="GAJ11312.1"/>
    </source>
</evidence>
<dbReference type="EMBL" id="BARW01028291">
    <property type="protein sequence ID" value="GAJ11312.1"/>
    <property type="molecule type" value="Genomic_DNA"/>
</dbReference>
<reference evidence="4" key="1">
    <citation type="journal article" date="2014" name="Front. Microbiol.">
        <title>High frequency of phylogenetically diverse reductive dehalogenase-homologous genes in deep subseafloor sedimentary metagenomes.</title>
        <authorList>
            <person name="Kawai M."/>
            <person name="Futagami T."/>
            <person name="Toyoda A."/>
            <person name="Takaki Y."/>
            <person name="Nishi S."/>
            <person name="Hori S."/>
            <person name="Arai W."/>
            <person name="Tsubouchi T."/>
            <person name="Morono Y."/>
            <person name="Uchiyama I."/>
            <person name="Ito T."/>
            <person name="Fujiyama A."/>
            <person name="Inagaki F."/>
            <person name="Takami H."/>
        </authorList>
    </citation>
    <scope>NUCLEOTIDE SEQUENCE</scope>
    <source>
        <strain evidence="4">Expedition CK06-06</strain>
    </source>
</reference>
<feature type="non-terminal residue" evidence="4">
    <location>
        <position position="255"/>
    </location>
</feature>
<dbReference type="PROSITE" id="PS00122">
    <property type="entry name" value="CARBOXYLESTERASE_B_1"/>
    <property type="match status" value="1"/>
</dbReference>
<organism evidence="4">
    <name type="scientific">marine sediment metagenome</name>
    <dbReference type="NCBI Taxonomy" id="412755"/>
    <lineage>
        <taxon>unclassified sequences</taxon>
        <taxon>metagenomes</taxon>
        <taxon>ecological metagenomes</taxon>
    </lineage>
</organism>
<protein>
    <recommendedName>
        <fullName evidence="3">Carboxylesterase type B domain-containing protein</fullName>
    </recommendedName>
</protein>
<evidence type="ECO:0000259" key="3">
    <source>
        <dbReference type="Pfam" id="PF00135"/>
    </source>
</evidence>
<comment type="caution">
    <text evidence="4">The sequence shown here is derived from an EMBL/GenBank/DDBJ whole genome shotgun (WGS) entry which is preliminary data.</text>
</comment>
<name>X1V656_9ZZZZ</name>
<feature type="non-terminal residue" evidence="4">
    <location>
        <position position="1"/>
    </location>
</feature>
<evidence type="ECO:0000256" key="2">
    <source>
        <dbReference type="ARBA" id="ARBA00022801"/>
    </source>
</evidence>
<keyword evidence="2" id="KW-0378">Hydrolase</keyword>
<dbReference type="PANTHER" id="PTHR43142:SF1">
    <property type="entry name" value="CARBOXYLIC ESTER HYDROLASE"/>
    <property type="match status" value="1"/>
</dbReference>
<dbReference type="GO" id="GO:0016787">
    <property type="term" value="F:hydrolase activity"/>
    <property type="evidence" value="ECO:0007669"/>
    <property type="project" value="UniProtKB-KW"/>
</dbReference>
<dbReference type="PANTHER" id="PTHR43142">
    <property type="entry name" value="CARBOXYLIC ESTER HYDROLASE"/>
    <property type="match status" value="1"/>
</dbReference>
<proteinExistence type="inferred from homology"/>
<dbReference type="AlphaFoldDB" id="X1V656"/>
<gene>
    <name evidence="4" type="ORF">S12H4_45704</name>
</gene>
<dbReference type="Gene3D" id="3.40.50.1820">
    <property type="entry name" value="alpha/beta hydrolase"/>
    <property type="match status" value="1"/>
</dbReference>